<organism evidence="1 2">
    <name type="scientific">Cyclospora cayetanensis</name>
    <dbReference type="NCBI Taxonomy" id="88456"/>
    <lineage>
        <taxon>Eukaryota</taxon>
        <taxon>Sar</taxon>
        <taxon>Alveolata</taxon>
        <taxon>Apicomplexa</taxon>
        <taxon>Conoidasida</taxon>
        <taxon>Coccidia</taxon>
        <taxon>Eucoccidiorida</taxon>
        <taxon>Eimeriorina</taxon>
        <taxon>Eimeriidae</taxon>
        <taxon>Cyclospora</taxon>
    </lineage>
</organism>
<dbReference type="EMBL" id="JROU02001489">
    <property type="protein sequence ID" value="OEH76307.1"/>
    <property type="molecule type" value="Genomic_DNA"/>
</dbReference>
<proteinExistence type="predicted"/>
<accession>A0A1D3CYN1</accession>
<dbReference type="GeneID" id="34622839"/>
<reference evidence="1 2" key="1">
    <citation type="journal article" date="2016" name="BMC Genomics">
        <title>Comparative genomics reveals Cyclospora cayetanensis possesses coccidia-like metabolism and invasion components but unique surface antigens.</title>
        <authorList>
            <person name="Liu S."/>
            <person name="Wang L."/>
            <person name="Zheng H."/>
            <person name="Xu Z."/>
            <person name="Roellig D.M."/>
            <person name="Li N."/>
            <person name="Frace M.A."/>
            <person name="Tang K."/>
            <person name="Arrowood M.J."/>
            <person name="Moss D.M."/>
            <person name="Zhang L."/>
            <person name="Feng Y."/>
            <person name="Xiao L."/>
        </authorList>
    </citation>
    <scope>NUCLEOTIDE SEQUENCE [LARGE SCALE GENOMIC DNA]</scope>
    <source>
        <strain evidence="1 2">CHN_HEN01</strain>
    </source>
</reference>
<protein>
    <submittedName>
        <fullName evidence="1">Uncharacterized protein</fullName>
    </submittedName>
</protein>
<comment type="caution">
    <text evidence="1">The sequence shown here is derived from an EMBL/GenBank/DDBJ whole genome shotgun (WGS) entry which is preliminary data.</text>
</comment>
<gene>
    <name evidence="1" type="ORF">cyc_06738</name>
</gene>
<sequence>MGNSCCSVDGEDKADITVQQLALAGLKDGPPKNYDAWLNTYKEGGSVEVLFPDGQRIVCKLTLDSAKKVLTLCFKDKMRPIPYKDIDSWIYGSSTLKLNSSDAALLKDPKVVGFRQRTPGRAIAVAFNDVDSAVSFVWFLERVIEDSRDELDKTSDVMAE</sequence>
<dbReference type="OrthoDB" id="345393at2759"/>
<name>A0A1D3CYN1_9EIME</name>
<keyword evidence="2" id="KW-1185">Reference proteome</keyword>
<dbReference type="Proteomes" id="UP000095192">
    <property type="component" value="Unassembled WGS sequence"/>
</dbReference>
<dbReference type="Pfam" id="PF18045">
    <property type="entry name" value="ISP3_C"/>
    <property type="match status" value="1"/>
</dbReference>
<evidence type="ECO:0000313" key="2">
    <source>
        <dbReference type="Proteomes" id="UP000095192"/>
    </source>
</evidence>
<dbReference type="Gene3D" id="2.30.29.30">
    <property type="entry name" value="Pleckstrin-homology domain (PH domain)/Phosphotyrosine-binding domain (PTB)"/>
    <property type="match status" value="1"/>
</dbReference>
<evidence type="ECO:0000313" key="1">
    <source>
        <dbReference type="EMBL" id="OEH76307.1"/>
    </source>
</evidence>
<dbReference type="VEuPathDB" id="ToxoDB:LOC34622839"/>
<dbReference type="VEuPathDB" id="ToxoDB:cyc_06738"/>
<dbReference type="InterPro" id="IPR011993">
    <property type="entry name" value="PH-like_dom_sf"/>
</dbReference>
<dbReference type="InterPro" id="IPR041296">
    <property type="entry name" value="ISP3_C"/>
</dbReference>
<dbReference type="AlphaFoldDB" id="A0A1D3CYN1"/>